<sequence>MLPNYYERSIETRKTKVKLLIRHVVARIQPWC</sequence>
<accession>A0A0A9C6V5</accession>
<reference evidence="1" key="2">
    <citation type="journal article" date="2015" name="Data Brief">
        <title>Shoot transcriptome of the giant reed, Arundo donax.</title>
        <authorList>
            <person name="Barrero R.A."/>
            <person name="Guerrero F.D."/>
            <person name="Moolhuijzen P."/>
            <person name="Goolsby J.A."/>
            <person name="Tidwell J."/>
            <person name="Bellgard S.E."/>
            <person name="Bellgard M.I."/>
        </authorList>
    </citation>
    <scope>NUCLEOTIDE SEQUENCE</scope>
    <source>
        <tissue evidence="1">Shoot tissue taken approximately 20 cm above the soil surface</tissue>
    </source>
</reference>
<organism evidence="1">
    <name type="scientific">Arundo donax</name>
    <name type="common">Giant reed</name>
    <name type="synonym">Donax arundinaceus</name>
    <dbReference type="NCBI Taxonomy" id="35708"/>
    <lineage>
        <taxon>Eukaryota</taxon>
        <taxon>Viridiplantae</taxon>
        <taxon>Streptophyta</taxon>
        <taxon>Embryophyta</taxon>
        <taxon>Tracheophyta</taxon>
        <taxon>Spermatophyta</taxon>
        <taxon>Magnoliopsida</taxon>
        <taxon>Liliopsida</taxon>
        <taxon>Poales</taxon>
        <taxon>Poaceae</taxon>
        <taxon>PACMAD clade</taxon>
        <taxon>Arundinoideae</taxon>
        <taxon>Arundineae</taxon>
        <taxon>Arundo</taxon>
    </lineage>
</organism>
<dbReference type="AlphaFoldDB" id="A0A0A9C6V5"/>
<name>A0A0A9C6V5_ARUDO</name>
<proteinExistence type="predicted"/>
<dbReference type="EMBL" id="GBRH01228795">
    <property type="protein sequence ID" value="JAD69100.1"/>
    <property type="molecule type" value="Transcribed_RNA"/>
</dbReference>
<evidence type="ECO:0000313" key="1">
    <source>
        <dbReference type="EMBL" id="JAD69100.1"/>
    </source>
</evidence>
<protein>
    <submittedName>
        <fullName evidence="1">Uncharacterized protein</fullName>
    </submittedName>
</protein>
<reference evidence="1" key="1">
    <citation type="submission" date="2014-09" db="EMBL/GenBank/DDBJ databases">
        <authorList>
            <person name="Magalhaes I.L.F."/>
            <person name="Oliveira U."/>
            <person name="Santos F.R."/>
            <person name="Vidigal T.H.D.A."/>
            <person name="Brescovit A.D."/>
            <person name="Santos A.J."/>
        </authorList>
    </citation>
    <scope>NUCLEOTIDE SEQUENCE</scope>
    <source>
        <tissue evidence="1">Shoot tissue taken approximately 20 cm above the soil surface</tissue>
    </source>
</reference>